<organism evidence="3 4">
    <name type="scientific">Capsicum baccatum</name>
    <name type="common">Peruvian pepper</name>
    <dbReference type="NCBI Taxonomy" id="33114"/>
    <lineage>
        <taxon>Eukaryota</taxon>
        <taxon>Viridiplantae</taxon>
        <taxon>Streptophyta</taxon>
        <taxon>Embryophyta</taxon>
        <taxon>Tracheophyta</taxon>
        <taxon>Spermatophyta</taxon>
        <taxon>Magnoliopsida</taxon>
        <taxon>eudicotyledons</taxon>
        <taxon>Gunneridae</taxon>
        <taxon>Pentapetalae</taxon>
        <taxon>asterids</taxon>
        <taxon>lamiids</taxon>
        <taxon>Solanales</taxon>
        <taxon>Solanaceae</taxon>
        <taxon>Solanoideae</taxon>
        <taxon>Capsiceae</taxon>
        <taxon>Capsicum</taxon>
    </lineage>
</organism>
<evidence type="ECO:0000313" key="3">
    <source>
        <dbReference type="EMBL" id="PHT40138.1"/>
    </source>
</evidence>
<dbReference type="AlphaFoldDB" id="A0A2G2W4J0"/>
<reference evidence="3 4" key="1">
    <citation type="journal article" date="2017" name="Genome Biol.">
        <title>New reference genome sequences of hot pepper reveal the massive evolution of plant disease-resistance genes by retroduplication.</title>
        <authorList>
            <person name="Kim S."/>
            <person name="Park J."/>
            <person name="Yeom S.I."/>
            <person name="Kim Y.M."/>
            <person name="Seo E."/>
            <person name="Kim K.T."/>
            <person name="Kim M.S."/>
            <person name="Lee J.M."/>
            <person name="Cheong K."/>
            <person name="Shin H.S."/>
            <person name="Kim S.B."/>
            <person name="Han K."/>
            <person name="Lee J."/>
            <person name="Park M."/>
            <person name="Lee H.A."/>
            <person name="Lee H.Y."/>
            <person name="Lee Y."/>
            <person name="Oh S."/>
            <person name="Lee J.H."/>
            <person name="Choi E."/>
            <person name="Choi E."/>
            <person name="Lee S.E."/>
            <person name="Jeon J."/>
            <person name="Kim H."/>
            <person name="Choi G."/>
            <person name="Song H."/>
            <person name="Lee J."/>
            <person name="Lee S.C."/>
            <person name="Kwon J.K."/>
            <person name="Lee H.Y."/>
            <person name="Koo N."/>
            <person name="Hong Y."/>
            <person name="Kim R.W."/>
            <person name="Kang W.H."/>
            <person name="Huh J.H."/>
            <person name="Kang B.C."/>
            <person name="Yang T.J."/>
            <person name="Lee Y.H."/>
            <person name="Bennetzen J.L."/>
            <person name="Choi D."/>
        </authorList>
    </citation>
    <scope>NUCLEOTIDE SEQUENCE [LARGE SCALE GENOMIC DNA]</scope>
    <source>
        <strain evidence="4">cv. PBC81</strain>
    </source>
</reference>
<gene>
    <name evidence="3" type="ORF">CQW23_18992</name>
</gene>
<comment type="caution">
    <text evidence="3">The sequence shown here is derived from an EMBL/GenBank/DDBJ whole genome shotgun (WGS) entry which is preliminary data.</text>
</comment>
<feature type="domain" description="Endonuclease/exonuclease/phosphatase" evidence="2">
    <location>
        <begin position="70"/>
        <end position="189"/>
    </location>
</feature>
<dbReference type="Gene3D" id="3.60.10.10">
    <property type="entry name" value="Endonuclease/exonuclease/phosphatase"/>
    <property type="match status" value="1"/>
</dbReference>
<sequence>MGFKGVLDPATNPLIDNRGRYISQLLEENELDPVPTGKETNISEWQEAKGRSSVKLQHPPSTEHITNTENGYKALHYITQLMEGGVLWSDLGSIIDGITSPHVVMGDFNTILRSDDRVMGSQVIDSEVMDFNNFIQDTGLMELKRLGRRYTWTNNPVYNKIDWILVNANWIQKWPHSVGICMDPQLSDHSPLCIELEQQVVSGTKPFRFYNYLAEHEQFLREVQTA</sequence>
<dbReference type="PANTHER" id="PTHR33710">
    <property type="entry name" value="BNAC02G09200D PROTEIN"/>
    <property type="match status" value="1"/>
</dbReference>
<protein>
    <recommendedName>
        <fullName evidence="2">Endonuclease/exonuclease/phosphatase domain-containing protein</fullName>
    </recommendedName>
</protein>
<dbReference type="SUPFAM" id="SSF56219">
    <property type="entry name" value="DNase I-like"/>
    <property type="match status" value="1"/>
</dbReference>
<dbReference type="STRING" id="33114.A0A2G2W4J0"/>
<dbReference type="Proteomes" id="UP000224567">
    <property type="component" value="Unassembled WGS sequence"/>
</dbReference>
<proteinExistence type="predicted"/>
<feature type="region of interest" description="Disordered" evidence="1">
    <location>
        <begin position="47"/>
        <end position="67"/>
    </location>
</feature>
<name>A0A2G2W4J0_CAPBA</name>
<evidence type="ECO:0000313" key="4">
    <source>
        <dbReference type="Proteomes" id="UP000224567"/>
    </source>
</evidence>
<dbReference type="Pfam" id="PF03372">
    <property type="entry name" value="Exo_endo_phos"/>
    <property type="match status" value="1"/>
</dbReference>
<evidence type="ECO:0000259" key="2">
    <source>
        <dbReference type="Pfam" id="PF03372"/>
    </source>
</evidence>
<dbReference type="EMBL" id="MLFT02000008">
    <property type="protein sequence ID" value="PHT40138.1"/>
    <property type="molecule type" value="Genomic_DNA"/>
</dbReference>
<accession>A0A2G2W4J0</accession>
<dbReference type="InterPro" id="IPR036691">
    <property type="entry name" value="Endo/exonu/phosph_ase_sf"/>
</dbReference>
<dbReference type="GO" id="GO:0003824">
    <property type="term" value="F:catalytic activity"/>
    <property type="evidence" value="ECO:0007669"/>
    <property type="project" value="InterPro"/>
</dbReference>
<dbReference type="InterPro" id="IPR005135">
    <property type="entry name" value="Endo/exonuclease/phosphatase"/>
</dbReference>
<keyword evidence="4" id="KW-1185">Reference proteome</keyword>
<reference evidence="4" key="2">
    <citation type="journal article" date="2017" name="J. Anim. Genet.">
        <title>Multiple reference genome sequences of hot pepper reveal the massive evolution of plant disease resistance genes by retroduplication.</title>
        <authorList>
            <person name="Kim S."/>
            <person name="Park J."/>
            <person name="Yeom S.-I."/>
            <person name="Kim Y.-M."/>
            <person name="Seo E."/>
            <person name="Kim K.-T."/>
            <person name="Kim M.-S."/>
            <person name="Lee J.M."/>
            <person name="Cheong K."/>
            <person name="Shin H.-S."/>
            <person name="Kim S.-B."/>
            <person name="Han K."/>
            <person name="Lee J."/>
            <person name="Park M."/>
            <person name="Lee H.-A."/>
            <person name="Lee H.-Y."/>
            <person name="Lee Y."/>
            <person name="Oh S."/>
            <person name="Lee J.H."/>
            <person name="Choi E."/>
            <person name="Choi E."/>
            <person name="Lee S.E."/>
            <person name="Jeon J."/>
            <person name="Kim H."/>
            <person name="Choi G."/>
            <person name="Song H."/>
            <person name="Lee J."/>
            <person name="Lee S.-C."/>
            <person name="Kwon J.-K."/>
            <person name="Lee H.-Y."/>
            <person name="Koo N."/>
            <person name="Hong Y."/>
            <person name="Kim R.W."/>
            <person name="Kang W.-H."/>
            <person name="Huh J.H."/>
            <person name="Kang B.-C."/>
            <person name="Yang T.-J."/>
            <person name="Lee Y.-H."/>
            <person name="Bennetzen J.L."/>
            <person name="Choi D."/>
        </authorList>
    </citation>
    <scope>NUCLEOTIDE SEQUENCE [LARGE SCALE GENOMIC DNA]</scope>
    <source>
        <strain evidence="4">cv. PBC81</strain>
    </source>
</reference>
<dbReference type="OrthoDB" id="1304416at2759"/>
<dbReference type="PANTHER" id="PTHR33710:SF65">
    <property type="entry name" value="ENDONUCLEASE_EXONUCLEASE_PHOSPHATASE"/>
    <property type="match status" value="1"/>
</dbReference>
<evidence type="ECO:0000256" key="1">
    <source>
        <dbReference type="SAM" id="MobiDB-lite"/>
    </source>
</evidence>